<evidence type="ECO:0000313" key="3">
    <source>
        <dbReference type="Proteomes" id="UP000184172"/>
    </source>
</evidence>
<dbReference type="RefSeq" id="WP_073218801.1">
    <property type="nucleotide sequence ID" value="NZ_FNNS01000018.1"/>
</dbReference>
<dbReference type="Gene3D" id="2.170.120.40">
    <property type="entry name" value="YbbR-like domain"/>
    <property type="match status" value="1"/>
</dbReference>
<protein>
    <submittedName>
        <fullName evidence="2">YbbR-like protein</fullName>
    </submittedName>
</protein>
<evidence type="ECO:0000313" key="2">
    <source>
        <dbReference type="EMBL" id="SHJ37657.1"/>
    </source>
</evidence>
<dbReference type="PANTHER" id="PTHR37804:SF1">
    <property type="entry name" value="CDAA REGULATORY PROTEIN CDAR"/>
    <property type="match status" value="1"/>
</dbReference>
<sequence length="316" mass="35783">MAKKAAPKYSKGKLKLFIFFLIVASVFWVLTKFSREFTASVAAKISYTNLPETAALASNNLHEITFDLTANGFEILFYKLKKPALEINVTSYYDEDDDKFIISRNELVRKLSSNFNKYMDIKNLSVDGLTVNLDPIILKRIGVNPKIDISFKDGFKPIDSIQMKPDSITISGPKGVLEEIHSIDTKRLTLNNVEKSISETLELISPSDDIVKIKPSKIKVEWPVAEFSQGEFTLPVEVINLPPSLELKLVPERITVSFDIAIDEFQGATKENFRVVCDYSKRNESDNFMLPVLVKKPKGAVNIVFEPKKIDFFIFK</sequence>
<evidence type="ECO:0000256" key="1">
    <source>
        <dbReference type="SAM" id="Phobius"/>
    </source>
</evidence>
<proteinExistence type="predicted"/>
<feature type="transmembrane region" description="Helical" evidence="1">
    <location>
        <begin position="12"/>
        <end position="30"/>
    </location>
</feature>
<accession>A0A1M6ITB8</accession>
<dbReference type="OrthoDB" id="1150187at2"/>
<dbReference type="PANTHER" id="PTHR37804">
    <property type="entry name" value="CDAA REGULATORY PROTEIN CDAR"/>
    <property type="match status" value="1"/>
</dbReference>
<dbReference type="EMBL" id="FQYV01000015">
    <property type="protein sequence ID" value="SHJ37657.1"/>
    <property type="molecule type" value="Genomic_DNA"/>
</dbReference>
<dbReference type="STRING" id="797419.SAMN05216556_11837"/>
<dbReference type="Proteomes" id="UP000184172">
    <property type="component" value="Unassembled WGS sequence"/>
</dbReference>
<dbReference type="AlphaFoldDB" id="A0A1M6ITB8"/>
<organism evidence="2 3">
    <name type="scientific">Aequorivita viscosa</name>
    <dbReference type="NCBI Taxonomy" id="797419"/>
    <lineage>
        <taxon>Bacteria</taxon>
        <taxon>Pseudomonadati</taxon>
        <taxon>Bacteroidota</taxon>
        <taxon>Flavobacteriia</taxon>
        <taxon>Flavobacteriales</taxon>
        <taxon>Flavobacteriaceae</taxon>
        <taxon>Aequorivita</taxon>
    </lineage>
</organism>
<keyword evidence="1" id="KW-0812">Transmembrane</keyword>
<keyword evidence="1" id="KW-1133">Transmembrane helix</keyword>
<keyword evidence="3" id="KW-1185">Reference proteome</keyword>
<dbReference type="Gene3D" id="2.170.120.30">
    <property type="match status" value="1"/>
</dbReference>
<reference evidence="3" key="1">
    <citation type="submission" date="2016-11" db="EMBL/GenBank/DDBJ databases">
        <authorList>
            <person name="Varghese N."/>
            <person name="Submissions S."/>
        </authorList>
    </citation>
    <scope>NUCLEOTIDE SEQUENCE [LARGE SCALE GENOMIC DNA]</scope>
    <source>
        <strain evidence="3">DSM 26349</strain>
    </source>
</reference>
<gene>
    <name evidence="2" type="ORF">SAMN04487908_11536</name>
</gene>
<dbReference type="InterPro" id="IPR012505">
    <property type="entry name" value="YbbR"/>
</dbReference>
<name>A0A1M6ITB8_9FLAO</name>
<dbReference type="InterPro" id="IPR053154">
    <property type="entry name" value="c-di-AMP_regulator"/>
</dbReference>
<dbReference type="Pfam" id="PF07949">
    <property type="entry name" value="YbbR"/>
    <property type="match status" value="1"/>
</dbReference>
<keyword evidence="1" id="KW-0472">Membrane</keyword>